<keyword evidence="7" id="KW-0812">Transmembrane</keyword>
<organism evidence="9 10">
    <name type="scientific">Bacillus yunxiaonensis</name>
    <dbReference type="NCBI Taxonomy" id="3127665"/>
    <lineage>
        <taxon>Bacteria</taxon>
        <taxon>Bacillati</taxon>
        <taxon>Bacillota</taxon>
        <taxon>Bacilli</taxon>
        <taxon>Bacillales</taxon>
        <taxon>Bacillaceae</taxon>
        <taxon>Bacillus</taxon>
    </lineage>
</organism>
<evidence type="ECO:0000313" key="10">
    <source>
        <dbReference type="Proteomes" id="UP001367922"/>
    </source>
</evidence>
<dbReference type="InterPro" id="IPR011252">
    <property type="entry name" value="Fibrogen-bd_dom1"/>
</dbReference>
<dbReference type="InterPro" id="IPR019931">
    <property type="entry name" value="LPXTG_anchor"/>
</dbReference>
<comment type="subcellular location">
    <subcellularLocation>
        <location evidence="1">Secreted</location>
        <location evidence="1">Cell wall</location>
        <topology evidence="1">Peptidoglycan-anchor</topology>
    </subcellularLocation>
</comment>
<dbReference type="RefSeq" id="WP_336484433.1">
    <property type="nucleotide sequence ID" value="NZ_JBAWSV010000012.1"/>
</dbReference>
<evidence type="ECO:0000256" key="1">
    <source>
        <dbReference type="ARBA" id="ARBA00004168"/>
    </source>
</evidence>
<keyword evidence="3" id="KW-0964">Secreted</keyword>
<protein>
    <submittedName>
        <fullName evidence="9">Cna B-type domain-containing protein</fullName>
    </submittedName>
</protein>
<feature type="transmembrane region" description="Helical" evidence="7">
    <location>
        <begin position="12"/>
        <end position="31"/>
    </location>
</feature>
<evidence type="ECO:0000259" key="8">
    <source>
        <dbReference type="PROSITE" id="PS50847"/>
    </source>
</evidence>
<evidence type="ECO:0000313" key="9">
    <source>
        <dbReference type="EMBL" id="MEI4832299.1"/>
    </source>
</evidence>
<dbReference type="InterPro" id="IPR041171">
    <property type="entry name" value="SDR_Ig"/>
</dbReference>
<dbReference type="InterPro" id="IPR008454">
    <property type="entry name" value="Collagen-bd_Cna-like_B-typ_dom"/>
</dbReference>
<dbReference type="Gene3D" id="2.60.40.1280">
    <property type="match status" value="1"/>
</dbReference>
<feature type="compositionally biased region" description="Low complexity" evidence="6">
    <location>
        <begin position="877"/>
        <end position="914"/>
    </location>
</feature>
<dbReference type="InterPro" id="IPR041033">
    <property type="entry name" value="SpaA_PFL_dom_1"/>
</dbReference>
<dbReference type="Gene3D" id="2.60.40.1140">
    <property type="entry name" value="Collagen-binding surface protein Cna, B-type domain"/>
    <property type="match status" value="5"/>
</dbReference>
<keyword evidence="10" id="KW-1185">Reference proteome</keyword>
<reference evidence="9 10" key="1">
    <citation type="submission" date="2024-01" db="EMBL/GenBank/DDBJ databases">
        <title>Seven novel Bacillus-like species.</title>
        <authorList>
            <person name="Liu G."/>
        </authorList>
    </citation>
    <scope>NUCLEOTIDE SEQUENCE [LARGE SCALE GENOMIC DNA]</scope>
    <source>
        <strain evidence="9 10">FJAT-53711</strain>
    </source>
</reference>
<feature type="domain" description="Gram-positive cocci surface proteins LPxTG" evidence="8">
    <location>
        <begin position="933"/>
        <end position="966"/>
    </location>
</feature>
<dbReference type="Proteomes" id="UP001367922">
    <property type="component" value="Unassembled WGS sequence"/>
</dbReference>
<dbReference type="SUPFAM" id="SSF49401">
    <property type="entry name" value="Bacterial adhesins"/>
    <property type="match status" value="2"/>
</dbReference>
<dbReference type="Gene3D" id="2.60.40.740">
    <property type="match status" value="1"/>
</dbReference>
<evidence type="ECO:0000256" key="5">
    <source>
        <dbReference type="ARBA" id="ARBA00023088"/>
    </source>
</evidence>
<feature type="region of interest" description="Disordered" evidence="6">
    <location>
        <begin position="870"/>
        <end position="938"/>
    </location>
</feature>
<feature type="compositionally biased region" description="Basic and acidic residues" evidence="6">
    <location>
        <begin position="916"/>
        <end position="928"/>
    </location>
</feature>
<dbReference type="SUPFAM" id="SSF49478">
    <property type="entry name" value="Cna protein B-type domain"/>
    <property type="match status" value="6"/>
</dbReference>
<dbReference type="InterPro" id="IPR008966">
    <property type="entry name" value="Adhesion_dom_sf"/>
</dbReference>
<feature type="transmembrane region" description="Helical" evidence="7">
    <location>
        <begin position="943"/>
        <end position="961"/>
    </location>
</feature>
<name>A0ABU8G211_9BACI</name>
<keyword evidence="4" id="KW-0732">Signal</keyword>
<dbReference type="NCBIfam" id="TIGR01167">
    <property type="entry name" value="LPXTG_anchor"/>
    <property type="match status" value="1"/>
</dbReference>
<keyword evidence="5" id="KW-0572">Peptidoglycan-anchor</keyword>
<dbReference type="Gene3D" id="2.60.40.10">
    <property type="entry name" value="Immunoglobulins"/>
    <property type="match status" value="1"/>
</dbReference>
<dbReference type="Pfam" id="PF05738">
    <property type="entry name" value="Cna_B"/>
    <property type="match status" value="5"/>
</dbReference>
<evidence type="ECO:0000256" key="3">
    <source>
        <dbReference type="ARBA" id="ARBA00022525"/>
    </source>
</evidence>
<dbReference type="Pfam" id="PF17802">
    <property type="entry name" value="SpaA"/>
    <property type="match status" value="1"/>
</dbReference>
<keyword evidence="2" id="KW-0134">Cell wall</keyword>
<proteinExistence type="predicted"/>
<dbReference type="Pfam" id="PF17961">
    <property type="entry name" value="Big_8"/>
    <property type="match status" value="1"/>
</dbReference>
<comment type="caution">
    <text evidence="9">The sequence shown here is derived from an EMBL/GenBank/DDBJ whole genome shotgun (WGS) entry which is preliminary data.</text>
</comment>
<dbReference type="PROSITE" id="PS50847">
    <property type="entry name" value="GRAM_POS_ANCHORING"/>
    <property type="match status" value="1"/>
</dbReference>
<gene>
    <name evidence="9" type="ORF">WAX78_23205</name>
</gene>
<dbReference type="InterPro" id="IPR008456">
    <property type="entry name" value="Collagen-bd_dom"/>
</dbReference>
<sequence length="966" mass="107411">MGIIFKRATSIFLIGMIFMFTIGKGFMPIIANAQELSTTGFVDGFTIDKTNLKYGEQTKISVTFSDKSGNKMKSGDTLTLTLPSELQGFKGTIPLNDEQGKNFGTCQVNAGNVVCTFNDMVEKLHNIRGYFNFTVQATNVGTDQKKEVETNLGTTLDKQTVTIAGPTSGGGTGSKPFFYKVGDIQPNNTDEVRWFLSINLNKEYLSRDIVVSDSLQEGQTLNKDSFRITVNDRETLSIQQFKDQRYGDVQFNDDGHSFKVVINWNMGSARSFTVFYTTTITESGKSQESFKNDYKIDYQILYKQPVSESGSATVKNITSGGGAQGDLPPKGTLRIVKHLEGDEEKVIPNVSFKLYKESGEQVGDVYVTDEKGIIEIPNLQPGKYYVQEVSAPDYIDFDPQTKVSFEVKSNTVNGVKLPISNKVKSTSITGTKTWKGDNATDRPKTIKVDLLQNGQVINTQEVSEASGWKYEFKDLAAYDANGKAYKYEVKEQPVDGYQSEVKGYDIVNTKVVQTTTVEGTKTWKDDNATDRPKTIKVDLLQNGQVITTQEVTEASGWKYTFKDLAAYDTDGKVYKYEVKEQPVPGYQSEVKGYDITNTKVGKVTVEGTKTWKDNNAIDRPSTIKVDLLQNGTVLLTQYVTAANGWKYTFANLAAYDANGKAYKYEVKEQPVAGYQSDVHGYDITNTKVGKVTVEGTKTWKDDNAKDRPSVIKVDLLQNGKVIKTQEVTEANDWKYAFKDLAAYDADGKAYKYEVKEQLIDGYKTEVNGYDITNTKVGQTKVEGTKTWKDDNAKDRPSVIKVDLLQNGKVIKTQEVTEANDWKYAFKDLAAYDADGKVYKYEVKEQPVDGYQSEVNGYDITNTKIKEWTVEVPKEDTNTNTNTDTNTNTNTDTSTNTNTSTDTNTNTSTDTNTNTKNDSEVRSNKEDNKTPGLLPKTGGTPAEIISIAGGMVLFILGGILLFRQRVK</sequence>
<dbReference type="Pfam" id="PF05737">
    <property type="entry name" value="Collagen_bind"/>
    <property type="match status" value="1"/>
</dbReference>
<dbReference type="CDD" id="cd00222">
    <property type="entry name" value="CollagenBindB"/>
    <property type="match status" value="5"/>
</dbReference>
<evidence type="ECO:0000256" key="4">
    <source>
        <dbReference type="ARBA" id="ARBA00022729"/>
    </source>
</evidence>
<accession>A0ABU8G211</accession>
<dbReference type="EMBL" id="JBAWSV010000012">
    <property type="protein sequence ID" value="MEI4832299.1"/>
    <property type="molecule type" value="Genomic_DNA"/>
</dbReference>
<evidence type="ECO:0000256" key="2">
    <source>
        <dbReference type="ARBA" id="ARBA00022512"/>
    </source>
</evidence>
<dbReference type="InterPro" id="IPR013783">
    <property type="entry name" value="Ig-like_fold"/>
</dbReference>
<evidence type="ECO:0000256" key="6">
    <source>
        <dbReference type="SAM" id="MobiDB-lite"/>
    </source>
</evidence>
<keyword evidence="7" id="KW-1133">Transmembrane helix</keyword>
<keyword evidence="7" id="KW-0472">Membrane</keyword>
<evidence type="ECO:0000256" key="7">
    <source>
        <dbReference type="SAM" id="Phobius"/>
    </source>
</evidence>